<dbReference type="PANTHER" id="PTHR13202:SF0">
    <property type="entry name" value="SIGNAL PEPTIDASE COMPLEX SUBUNIT 1"/>
    <property type="match status" value="1"/>
</dbReference>
<proteinExistence type="inferred from homology"/>
<evidence type="ECO:0000256" key="3">
    <source>
        <dbReference type="ARBA" id="ARBA00017059"/>
    </source>
</evidence>
<dbReference type="GO" id="GO:0005787">
    <property type="term" value="C:signal peptidase complex"/>
    <property type="evidence" value="ECO:0007669"/>
    <property type="project" value="InterPro"/>
</dbReference>
<evidence type="ECO:0000256" key="8">
    <source>
        <dbReference type="ARBA" id="ARBA00045204"/>
    </source>
</evidence>
<dbReference type="GO" id="GO:0045047">
    <property type="term" value="P:protein targeting to ER"/>
    <property type="evidence" value="ECO:0007669"/>
    <property type="project" value="TreeGrafter"/>
</dbReference>
<protein>
    <recommendedName>
        <fullName evidence="3">Signal peptidase complex subunit 1</fullName>
    </recommendedName>
</protein>
<dbReference type="EMBL" id="UNSH01000064">
    <property type="protein sequence ID" value="SZF04279.1"/>
    <property type="molecule type" value="Genomic_DNA"/>
</dbReference>
<dbReference type="Pfam" id="PF06645">
    <property type="entry name" value="SPC12"/>
    <property type="match status" value="1"/>
</dbReference>
<evidence type="ECO:0000256" key="2">
    <source>
        <dbReference type="ARBA" id="ARBA00005245"/>
    </source>
</evidence>
<evidence type="ECO:0000256" key="1">
    <source>
        <dbReference type="ARBA" id="ARBA00004477"/>
    </source>
</evidence>
<keyword evidence="7 9" id="KW-0472">Membrane</keyword>
<keyword evidence="5" id="KW-0256">Endoplasmic reticulum</keyword>
<feature type="transmembrane region" description="Helical" evidence="9">
    <location>
        <begin position="28"/>
        <end position="46"/>
    </location>
</feature>
<keyword evidence="4 9" id="KW-0812">Transmembrane</keyword>
<comment type="function">
    <text evidence="8">Component of the signal peptidase complex (SPC) which catalyzes the cleavage of N-terminal signal sequences from nascent proteins as they are translocated into the lumen of the endoplasmic reticulum. Dispensable for SPC enzymatic activity.</text>
</comment>
<evidence type="ECO:0000256" key="6">
    <source>
        <dbReference type="ARBA" id="ARBA00022989"/>
    </source>
</evidence>
<evidence type="ECO:0000256" key="7">
    <source>
        <dbReference type="ARBA" id="ARBA00023136"/>
    </source>
</evidence>
<evidence type="ECO:0000256" key="9">
    <source>
        <dbReference type="SAM" id="Phobius"/>
    </source>
</evidence>
<evidence type="ECO:0000256" key="4">
    <source>
        <dbReference type="ARBA" id="ARBA00022692"/>
    </source>
</evidence>
<dbReference type="InterPro" id="IPR009542">
    <property type="entry name" value="Spc1/SPCS1"/>
</dbReference>
<evidence type="ECO:0000313" key="11">
    <source>
        <dbReference type="Proteomes" id="UP000275772"/>
    </source>
</evidence>
<comment type="similarity">
    <text evidence="2">Belongs to the SPCS1 family.</text>
</comment>
<dbReference type="GO" id="GO:0006465">
    <property type="term" value="P:signal peptide processing"/>
    <property type="evidence" value="ECO:0007669"/>
    <property type="project" value="InterPro"/>
</dbReference>
<comment type="subcellular location">
    <subcellularLocation>
        <location evidence="1">Endoplasmic reticulum membrane</location>
        <topology evidence="1">Multi-pass membrane protein</topology>
    </subcellularLocation>
</comment>
<dbReference type="VEuPathDB" id="FungiDB:BLGHR1_15075"/>
<keyword evidence="6 9" id="KW-1133">Transmembrane helix</keyword>
<accession>A0A383UWX6</accession>
<dbReference type="AlphaFoldDB" id="A0A383UWX6"/>
<sequence>MADQTLKRVQELAEGQIDFEGQKLNESLATSLLVVAGVVSFLYGYFRQDIIQTLYIGLGGTALTFFLVVPPWPFYRSHPVKWLPVEGSDKHVGHFPPDGMVIISK</sequence>
<feature type="transmembrane region" description="Helical" evidence="9">
    <location>
        <begin position="53"/>
        <end position="75"/>
    </location>
</feature>
<dbReference type="Proteomes" id="UP000275772">
    <property type="component" value="Unassembled WGS sequence"/>
</dbReference>
<dbReference type="PANTHER" id="PTHR13202">
    <property type="entry name" value="MICROSOMAL SIGNAL PEPTIDASE 12 KDA SUBUNIT"/>
    <property type="match status" value="1"/>
</dbReference>
<organism evidence="10 11">
    <name type="scientific">Blumeria hordei</name>
    <name type="common">Barley powdery mildew</name>
    <name type="synonym">Blumeria graminis f. sp. hordei</name>
    <dbReference type="NCBI Taxonomy" id="2867405"/>
    <lineage>
        <taxon>Eukaryota</taxon>
        <taxon>Fungi</taxon>
        <taxon>Dikarya</taxon>
        <taxon>Ascomycota</taxon>
        <taxon>Pezizomycotina</taxon>
        <taxon>Leotiomycetes</taxon>
        <taxon>Erysiphales</taxon>
        <taxon>Erysiphaceae</taxon>
        <taxon>Blumeria</taxon>
    </lineage>
</organism>
<evidence type="ECO:0000256" key="5">
    <source>
        <dbReference type="ARBA" id="ARBA00022824"/>
    </source>
</evidence>
<gene>
    <name evidence="10" type="ORF">BLGHR1_15075</name>
</gene>
<reference evidence="10 11" key="1">
    <citation type="submission" date="2017-11" db="EMBL/GenBank/DDBJ databases">
        <authorList>
            <person name="Kracher B."/>
        </authorList>
    </citation>
    <scope>NUCLEOTIDE SEQUENCE [LARGE SCALE GENOMIC DNA]</scope>
    <source>
        <strain evidence="10 11">RACE1</strain>
    </source>
</reference>
<name>A0A383UWX6_BLUHO</name>
<evidence type="ECO:0000313" key="10">
    <source>
        <dbReference type="EMBL" id="SZF04279.1"/>
    </source>
</evidence>